<evidence type="ECO:0000256" key="3">
    <source>
        <dbReference type="ARBA" id="ARBA00023163"/>
    </source>
</evidence>
<reference evidence="5" key="1">
    <citation type="submission" date="2020-08" db="EMBL/GenBank/DDBJ databases">
        <title>Genome public.</title>
        <authorList>
            <person name="Liu C."/>
            <person name="Sun Q."/>
        </authorList>
    </citation>
    <scope>NUCLEOTIDE SEQUENCE</scope>
    <source>
        <strain evidence="5">NSJ-12</strain>
    </source>
</reference>
<comment type="caution">
    <text evidence="5">The sequence shown here is derived from an EMBL/GenBank/DDBJ whole genome shotgun (WGS) entry which is preliminary data.</text>
</comment>
<proteinExistence type="predicted"/>
<dbReference type="PANTHER" id="PTHR40661:SF3">
    <property type="entry name" value="FELS-1 PROPHAGE TRANSCRIPTIONAL REGULATOR"/>
    <property type="match status" value="1"/>
</dbReference>
<evidence type="ECO:0000256" key="1">
    <source>
        <dbReference type="ARBA" id="ARBA00023015"/>
    </source>
</evidence>
<dbReference type="RefSeq" id="WP_249332977.1">
    <property type="nucleotide sequence ID" value="NZ_JACRSY010000016.1"/>
</dbReference>
<dbReference type="SMART" id="SM00530">
    <property type="entry name" value="HTH_XRE"/>
    <property type="match status" value="1"/>
</dbReference>
<keyword evidence="6" id="KW-1185">Reference proteome</keyword>
<evidence type="ECO:0000256" key="2">
    <source>
        <dbReference type="ARBA" id="ARBA00023125"/>
    </source>
</evidence>
<protein>
    <submittedName>
        <fullName evidence="5">Helix-turn-helix transcriptional regulator</fullName>
    </submittedName>
</protein>
<dbReference type="Proteomes" id="UP000655830">
    <property type="component" value="Unassembled WGS sequence"/>
</dbReference>
<dbReference type="Pfam" id="PF01381">
    <property type="entry name" value="HTH_3"/>
    <property type="match status" value="1"/>
</dbReference>
<dbReference type="InterPro" id="IPR001387">
    <property type="entry name" value="Cro/C1-type_HTH"/>
</dbReference>
<organism evidence="5 6">
    <name type="scientific">Zhenhengia yiwuensis</name>
    <dbReference type="NCBI Taxonomy" id="2763666"/>
    <lineage>
        <taxon>Bacteria</taxon>
        <taxon>Bacillati</taxon>
        <taxon>Bacillota</taxon>
        <taxon>Clostridia</taxon>
        <taxon>Lachnospirales</taxon>
        <taxon>Lachnospiraceae</taxon>
        <taxon>Zhenhengia</taxon>
    </lineage>
</organism>
<name>A0A926EFF1_9FIRM</name>
<evidence type="ECO:0000313" key="5">
    <source>
        <dbReference type="EMBL" id="MBC8580106.1"/>
    </source>
</evidence>
<gene>
    <name evidence="5" type="ORF">H8718_11290</name>
</gene>
<dbReference type="EMBL" id="JACRSY010000016">
    <property type="protein sequence ID" value="MBC8580106.1"/>
    <property type="molecule type" value="Genomic_DNA"/>
</dbReference>
<dbReference type="Gene3D" id="1.10.260.40">
    <property type="entry name" value="lambda repressor-like DNA-binding domains"/>
    <property type="match status" value="1"/>
</dbReference>
<evidence type="ECO:0000259" key="4">
    <source>
        <dbReference type="PROSITE" id="PS50943"/>
    </source>
</evidence>
<dbReference type="CDD" id="cd00093">
    <property type="entry name" value="HTH_XRE"/>
    <property type="match status" value="1"/>
</dbReference>
<keyword evidence="1" id="KW-0805">Transcription regulation</keyword>
<dbReference type="AlphaFoldDB" id="A0A926EFF1"/>
<dbReference type="GO" id="GO:0003677">
    <property type="term" value="F:DNA binding"/>
    <property type="evidence" value="ECO:0007669"/>
    <property type="project" value="UniProtKB-KW"/>
</dbReference>
<dbReference type="PROSITE" id="PS50943">
    <property type="entry name" value="HTH_CROC1"/>
    <property type="match status" value="1"/>
</dbReference>
<keyword evidence="2" id="KW-0238">DNA-binding</keyword>
<dbReference type="PANTHER" id="PTHR40661">
    <property type="match status" value="1"/>
</dbReference>
<evidence type="ECO:0000313" key="6">
    <source>
        <dbReference type="Proteomes" id="UP000655830"/>
    </source>
</evidence>
<dbReference type="InterPro" id="IPR010982">
    <property type="entry name" value="Lambda_DNA-bd_dom_sf"/>
</dbReference>
<accession>A0A926EFF1</accession>
<dbReference type="SUPFAM" id="SSF47413">
    <property type="entry name" value="lambda repressor-like DNA-binding domains"/>
    <property type="match status" value="1"/>
</dbReference>
<feature type="domain" description="HTH cro/C1-type" evidence="4">
    <location>
        <begin position="17"/>
        <end position="62"/>
    </location>
</feature>
<keyword evidence="3" id="KW-0804">Transcription</keyword>
<sequence length="142" mass="16219">MSLFKERLLNQLDKIDMSQKELAEKTDITPATISRYTTGNRNPSAENARRIASVLGVSVDWLIGVSDSQNFNSSQLSKKEKADIAKDLDEIKRQLLDSDELMFDGMPMDEESITKILSALEVGMEMVRKKNKEKYTPKKYKR</sequence>